<feature type="region of interest" description="Disordered" evidence="1">
    <location>
        <begin position="1"/>
        <end position="146"/>
    </location>
</feature>
<feature type="compositionally biased region" description="Gly residues" evidence="1">
    <location>
        <begin position="94"/>
        <end position="118"/>
    </location>
</feature>
<organism evidence="2 3">
    <name type="scientific">Oryza meyeriana var. granulata</name>
    <dbReference type="NCBI Taxonomy" id="110450"/>
    <lineage>
        <taxon>Eukaryota</taxon>
        <taxon>Viridiplantae</taxon>
        <taxon>Streptophyta</taxon>
        <taxon>Embryophyta</taxon>
        <taxon>Tracheophyta</taxon>
        <taxon>Spermatophyta</taxon>
        <taxon>Magnoliopsida</taxon>
        <taxon>Liliopsida</taxon>
        <taxon>Poales</taxon>
        <taxon>Poaceae</taxon>
        <taxon>BOP clade</taxon>
        <taxon>Oryzoideae</taxon>
        <taxon>Oryzeae</taxon>
        <taxon>Oryzinae</taxon>
        <taxon>Oryza</taxon>
        <taxon>Oryza meyeriana</taxon>
    </lineage>
</organism>
<name>A0A6G1DPZ6_9ORYZ</name>
<protein>
    <submittedName>
        <fullName evidence="2">Uncharacterized protein</fullName>
    </submittedName>
</protein>
<accession>A0A6G1DPZ6</accession>
<feature type="compositionally biased region" description="Basic residues" evidence="1">
    <location>
        <begin position="58"/>
        <end position="67"/>
    </location>
</feature>
<evidence type="ECO:0000313" key="2">
    <source>
        <dbReference type="EMBL" id="KAF0914688.1"/>
    </source>
</evidence>
<evidence type="ECO:0000313" key="3">
    <source>
        <dbReference type="Proteomes" id="UP000479710"/>
    </source>
</evidence>
<proteinExistence type="predicted"/>
<dbReference type="Proteomes" id="UP000479710">
    <property type="component" value="Unassembled WGS sequence"/>
</dbReference>
<feature type="compositionally biased region" description="Low complexity" evidence="1">
    <location>
        <begin position="119"/>
        <end position="146"/>
    </location>
</feature>
<reference evidence="2 3" key="1">
    <citation type="submission" date="2019-11" db="EMBL/GenBank/DDBJ databases">
        <title>Whole genome sequence of Oryza granulata.</title>
        <authorList>
            <person name="Li W."/>
        </authorList>
    </citation>
    <scope>NUCLEOTIDE SEQUENCE [LARGE SCALE GENOMIC DNA]</scope>
    <source>
        <strain evidence="3">cv. Menghai</strain>
        <tissue evidence="2">Leaf</tissue>
    </source>
</reference>
<keyword evidence="3" id="KW-1185">Reference proteome</keyword>
<evidence type="ECO:0000256" key="1">
    <source>
        <dbReference type="SAM" id="MobiDB-lite"/>
    </source>
</evidence>
<dbReference type="EMBL" id="SPHZ02000006">
    <property type="protein sequence ID" value="KAF0914688.1"/>
    <property type="molecule type" value="Genomic_DNA"/>
</dbReference>
<sequence length="205" mass="20919">MTPAVAAAPPRPHPTSQNPSGPQQQPPAAATATMGNPHLGLGLASDHSAAPPPPPPRRVPRLAKRRYAAASSRSRHPPTAASPAAAPWNPFGGVTDGTGQDGIGELAGGVGGGTGKGQSGFLFGSAAPATTQQSQQPPAASSDDAPFVFGSVRASLPQFEEGWSASAKLPEKIEKMNVQTPGPLLSLVQIHMLPDQLILPKQMVF</sequence>
<comment type="caution">
    <text evidence="2">The sequence shown here is derived from an EMBL/GenBank/DDBJ whole genome shotgun (WGS) entry which is preliminary data.</text>
</comment>
<dbReference type="AlphaFoldDB" id="A0A6G1DPZ6"/>
<feature type="compositionally biased region" description="Low complexity" evidence="1">
    <location>
        <begin position="68"/>
        <end position="87"/>
    </location>
</feature>
<feature type="compositionally biased region" description="Low complexity" evidence="1">
    <location>
        <begin position="1"/>
        <end position="33"/>
    </location>
</feature>
<gene>
    <name evidence="2" type="ORF">E2562_031146</name>
</gene>